<keyword evidence="4" id="KW-1185">Reference proteome</keyword>
<dbReference type="InterPro" id="IPR001910">
    <property type="entry name" value="Inosine/uridine_hydrolase_dom"/>
</dbReference>
<protein>
    <recommendedName>
        <fullName evidence="2">Inosine/uridine-preferring nucleoside hydrolase domain-containing protein</fullName>
    </recommendedName>
</protein>
<organism evidence="3 4">
    <name type="scientific">Brassicogethes aeneus</name>
    <name type="common">Rape pollen beetle</name>
    <name type="synonym">Meligethes aeneus</name>
    <dbReference type="NCBI Taxonomy" id="1431903"/>
    <lineage>
        <taxon>Eukaryota</taxon>
        <taxon>Metazoa</taxon>
        <taxon>Ecdysozoa</taxon>
        <taxon>Arthropoda</taxon>
        <taxon>Hexapoda</taxon>
        <taxon>Insecta</taxon>
        <taxon>Pterygota</taxon>
        <taxon>Neoptera</taxon>
        <taxon>Endopterygota</taxon>
        <taxon>Coleoptera</taxon>
        <taxon>Polyphaga</taxon>
        <taxon>Cucujiformia</taxon>
        <taxon>Nitidulidae</taxon>
        <taxon>Meligethinae</taxon>
        <taxon>Brassicogethes</taxon>
    </lineage>
</organism>
<gene>
    <name evidence="3" type="ORF">MELIAE_LOCUS8623</name>
</gene>
<dbReference type="OrthoDB" id="432381at2759"/>
<feature type="domain" description="Inosine/uridine-preferring nucleoside hydrolase" evidence="2">
    <location>
        <begin position="6"/>
        <end position="300"/>
    </location>
</feature>
<dbReference type="SUPFAM" id="SSF53590">
    <property type="entry name" value="Nucleoside hydrolase"/>
    <property type="match status" value="1"/>
</dbReference>
<proteinExistence type="inferred from homology"/>
<comment type="similarity">
    <text evidence="1">Belongs to the IUNH family.</text>
</comment>
<dbReference type="PANTHER" id="PTHR46190:SF1">
    <property type="entry name" value="SI:CH211-201H21.5"/>
    <property type="match status" value="1"/>
</dbReference>
<dbReference type="Proteomes" id="UP001154078">
    <property type="component" value="Chromosome 5"/>
</dbReference>
<accession>A0A9P0FJX6</accession>
<evidence type="ECO:0000313" key="4">
    <source>
        <dbReference type="Proteomes" id="UP001154078"/>
    </source>
</evidence>
<evidence type="ECO:0000259" key="2">
    <source>
        <dbReference type="Pfam" id="PF01156"/>
    </source>
</evidence>
<dbReference type="AlphaFoldDB" id="A0A9P0FJX6"/>
<dbReference type="Pfam" id="PF01156">
    <property type="entry name" value="IU_nuc_hydro"/>
    <property type="match status" value="1"/>
</dbReference>
<evidence type="ECO:0000256" key="1">
    <source>
        <dbReference type="ARBA" id="ARBA00009176"/>
    </source>
</evidence>
<dbReference type="InterPro" id="IPR052775">
    <property type="entry name" value="IUN_hydrolase"/>
</dbReference>
<dbReference type="EMBL" id="OV121136">
    <property type="protein sequence ID" value="CAH0558071.1"/>
    <property type="molecule type" value="Genomic_DNA"/>
</dbReference>
<reference evidence="3" key="1">
    <citation type="submission" date="2021-12" db="EMBL/GenBank/DDBJ databases">
        <authorList>
            <person name="King R."/>
        </authorList>
    </citation>
    <scope>NUCLEOTIDE SEQUENCE</scope>
</reference>
<dbReference type="Gene3D" id="3.90.245.10">
    <property type="entry name" value="Ribonucleoside hydrolase-like"/>
    <property type="match status" value="1"/>
</dbReference>
<dbReference type="InterPro" id="IPR036452">
    <property type="entry name" value="Ribo_hydro-like"/>
</dbReference>
<dbReference type="GO" id="GO:0016799">
    <property type="term" value="F:hydrolase activity, hydrolyzing N-glycosyl compounds"/>
    <property type="evidence" value="ECO:0007669"/>
    <property type="project" value="InterPro"/>
</dbReference>
<dbReference type="PANTHER" id="PTHR46190">
    <property type="entry name" value="SI:CH211-201H21.5-RELATED"/>
    <property type="match status" value="1"/>
</dbReference>
<evidence type="ECO:0000313" key="3">
    <source>
        <dbReference type="EMBL" id="CAH0558071.1"/>
    </source>
</evidence>
<name>A0A9P0FJX6_BRAAE</name>
<sequence length="309" mass="35085">MSTRKVVIDCDPGTDDFVALLILLHADKLKKIKIEAICCSMGNTTLDYVCKNIVRTLEMVDRTDIPVFKGSETQIIIPDKPIPVYHLEDGFGNLGHEYKPDMSIIKEKPSPIALNDILNQHPNEVSLIFLGPLTNLALALKLYPNMSDKVKDLWIMGGNGISGKGNTTPTAEYNFFVDPESVHIVLQSLACPITILPWETLLESTVSYQWRYSTLGKKSEAFKLLNRMEKAINRPNKETWRCFDAVLACAFLNPDNFITRKTKYHATIDLHENRGQVILNQEKTHNVMIIEAFNTEKFKEILLKIEDTY</sequence>